<dbReference type="Pfam" id="PF04616">
    <property type="entry name" value="Glyco_hydro_43"/>
    <property type="match status" value="1"/>
</dbReference>
<dbReference type="GO" id="GO:0004553">
    <property type="term" value="F:hydrolase activity, hydrolyzing O-glycosyl compounds"/>
    <property type="evidence" value="ECO:0007669"/>
    <property type="project" value="InterPro"/>
</dbReference>
<feature type="active site" description="Proton acceptor" evidence="4">
    <location>
        <position position="15"/>
    </location>
</feature>
<dbReference type="InterPro" id="IPR051795">
    <property type="entry name" value="Glycosyl_Hydrlase_43"/>
</dbReference>
<feature type="active site" description="Proton donor" evidence="4">
    <location>
        <position position="190"/>
    </location>
</feature>
<dbReference type="InterPro" id="IPR006710">
    <property type="entry name" value="Glyco_hydro_43"/>
</dbReference>
<evidence type="ECO:0000256" key="3">
    <source>
        <dbReference type="ARBA" id="ARBA00023295"/>
    </source>
</evidence>
<feature type="site" description="Important for catalytic activity, responsible for pKa modulation of the active site Glu and correct orientation of both the proton donor and substrate" evidence="5">
    <location>
        <position position="130"/>
    </location>
</feature>
<keyword evidence="2 6" id="KW-0378">Hydrolase</keyword>
<gene>
    <name evidence="8" type="ORF">DS831_03960</name>
</gene>
<dbReference type="Proteomes" id="UP000284109">
    <property type="component" value="Unassembled WGS sequence"/>
</dbReference>
<keyword evidence="9" id="KW-1185">Reference proteome</keyword>
<proteinExistence type="inferred from homology"/>
<name>A0A3R6UZ36_9LACO</name>
<dbReference type="Gene3D" id="2.60.120.200">
    <property type="match status" value="1"/>
</dbReference>
<comment type="similarity">
    <text evidence="1 6">Belongs to the glycosyl hydrolase 43 family.</text>
</comment>
<evidence type="ECO:0000259" key="7">
    <source>
        <dbReference type="Pfam" id="PF17851"/>
    </source>
</evidence>
<dbReference type="Gene3D" id="2.115.10.20">
    <property type="entry name" value="Glycosyl hydrolase domain, family 43"/>
    <property type="match status" value="1"/>
</dbReference>
<accession>A0A3R6UZ36</accession>
<dbReference type="InterPro" id="IPR023296">
    <property type="entry name" value="Glyco_hydro_beta-prop_sf"/>
</dbReference>
<evidence type="ECO:0000313" key="8">
    <source>
        <dbReference type="EMBL" id="RHW51188.1"/>
    </source>
</evidence>
<dbReference type="Pfam" id="PF17851">
    <property type="entry name" value="GH43_C2"/>
    <property type="match status" value="1"/>
</dbReference>
<reference evidence="8 9" key="1">
    <citation type="submission" date="2018-07" db="EMBL/GenBank/DDBJ databases">
        <title>Genome sequences of six Lactobacillus spp. isolated from bumble bee guts.</title>
        <authorList>
            <person name="Motta E.V.S."/>
            <person name="Moran N.A."/>
        </authorList>
    </citation>
    <scope>NUCLEOTIDE SEQUENCE [LARGE SCALE GENOMIC DNA]</scope>
    <source>
        <strain evidence="8 9">BI-1.1</strain>
    </source>
</reference>
<dbReference type="AlphaFoldDB" id="A0A3R6UZ36"/>
<evidence type="ECO:0000256" key="5">
    <source>
        <dbReference type="PIRSR" id="PIRSR606710-2"/>
    </source>
</evidence>
<dbReference type="PANTHER" id="PTHR42812">
    <property type="entry name" value="BETA-XYLOSIDASE"/>
    <property type="match status" value="1"/>
</dbReference>
<evidence type="ECO:0000313" key="9">
    <source>
        <dbReference type="Proteomes" id="UP000284109"/>
    </source>
</evidence>
<dbReference type="EMBL" id="QOCR01000002">
    <property type="protein sequence ID" value="RHW51188.1"/>
    <property type="molecule type" value="Genomic_DNA"/>
</dbReference>
<comment type="caution">
    <text evidence="8">The sequence shown here is derived from an EMBL/GenBank/DDBJ whole genome shotgun (WGS) entry which is preliminary data.</text>
</comment>
<dbReference type="GO" id="GO:0005975">
    <property type="term" value="P:carbohydrate metabolic process"/>
    <property type="evidence" value="ECO:0007669"/>
    <property type="project" value="InterPro"/>
</dbReference>
<dbReference type="CDD" id="cd09000">
    <property type="entry name" value="GH43_SXA-like"/>
    <property type="match status" value="1"/>
</dbReference>
<dbReference type="SUPFAM" id="SSF49899">
    <property type="entry name" value="Concanavalin A-like lectins/glucanases"/>
    <property type="match status" value="1"/>
</dbReference>
<feature type="domain" description="Beta-xylosidase C-terminal Concanavalin A-like" evidence="7">
    <location>
        <begin position="324"/>
        <end position="519"/>
    </location>
</feature>
<dbReference type="PANTHER" id="PTHR42812:SF12">
    <property type="entry name" value="BETA-XYLOSIDASE-RELATED"/>
    <property type="match status" value="1"/>
</dbReference>
<dbReference type="OrthoDB" id="9801455at2"/>
<protein>
    <submittedName>
        <fullName evidence="8">Glycoside hydrolase family 43 protein</fullName>
    </submittedName>
</protein>
<dbReference type="SUPFAM" id="SSF75005">
    <property type="entry name" value="Arabinanase/levansucrase/invertase"/>
    <property type="match status" value="1"/>
</dbReference>
<dbReference type="RefSeq" id="WP_118900628.1">
    <property type="nucleotide sequence ID" value="NZ_QOCR01000002.1"/>
</dbReference>
<evidence type="ECO:0000256" key="4">
    <source>
        <dbReference type="PIRSR" id="PIRSR606710-1"/>
    </source>
</evidence>
<organism evidence="8 9">
    <name type="scientific">Bombilactobacillus bombi</name>
    <dbReference type="NCBI Taxonomy" id="1303590"/>
    <lineage>
        <taxon>Bacteria</taxon>
        <taxon>Bacillati</taxon>
        <taxon>Bacillota</taxon>
        <taxon>Bacilli</taxon>
        <taxon>Lactobacillales</taxon>
        <taxon>Lactobacillaceae</taxon>
        <taxon>Bombilactobacillus</taxon>
    </lineage>
</organism>
<evidence type="ECO:0000256" key="2">
    <source>
        <dbReference type="ARBA" id="ARBA00022801"/>
    </source>
</evidence>
<evidence type="ECO:0000256" key="6">
    <source>
        <dbReference type="RuleBase" id="RU361187"/>
    </source>
</evidence>
<evidence type="ECO:0000256" key="1">
    <source>
        <dbReference type="ARBA" id="ARBA00009865"/>
    </source>
</evidence>
<dbReference type="InterPro" id="IPR041542">
    <property type="entry name" value="GH43_C2"/>
</dbReference>
<sequence length="523" mass="60686">MVKITNPIFKGFNPDPSMTYVNGTFYIANSTFEYLPAITIHYSTDLVNWKTTGALTEKKHLDLTGIPHSGGVWAPCLRYHDKEKLFYLIYTNFKSSYNPPFRDLNNYLVTAKSINGPWSNPIYINSSGYDPAIFFDDDGRSYITNMVWDFRAEPEEMSAGIILQEYDWEKKVLINKPKIIFKGTKKGQTEGPNIIKHNGWYYLITAEGGTNFEHTVTMARSKNIWGPYKTHPHKYLIISGDSPLQKNGHASVCEDKNGNWYISYLCSRPLSNSRCTTGRETAIQRVEWHDDDWLYPKYNDYSPALYFNVNTTEKLIKNTTHIYNFENKDFMQDFLVLREPFDNGRFSLSERPGYLRIYGRESIRSTFEQSLIVHRQISHSFIVTTELEFSPTNYNQMAGLLYRYDESHQFYAFMSYNENKGKVANLLSIDNLNYDLTSNINQIQIQSNHIYFKLEVHNIKGQFFVSENNKDWLPLGNSIDASKLSDDYAIGFTGAMIGMACQDLEYHKQPADFKNFTYTDLDF</sequence>
<dbReference type="InterPro" id="IPR013320">
    <property type="entry name" value="ConA-like_dom_sf"/>
</dbReference>
<keyword evidence="3 6" id="KW-0326">Glycosidase</keyword>